<keyword evidence="1" id="KW-1133">Transmembrane helix</keyword>
<dbReference type="RefSeq" id="XP_020108455.1">
    <property type="nucleotide sequence ID" value="XM_020252866.1"/>
</dbReference>
<gene>
    <name evidence="5" type="primary">LOC109724151</name>
</gene>
<feature type="signal peptide" evidence="2">
    <location>
        <begin position="1"/>
        <end position="27"/>
    </location>
</feature>
<name>A0A6P5GSK6_ANACO</name>
<evidence type="ECO:0000259" key="3">
    <source>
        <dbReference type="Pfam" id="PF24865"/>
    </source>
</evidence>
<proteinExistence type="predicted"/>
<accession>A0A6P5GSK6</accession>
<protein>
    <submittedName>
        <fullName evidence="5">Uncharacterized protein LOC109724151</fullName>
    </submittedName>
</protein>
<evidence type="ECO:0000256" key="1">
    <source>
        <dbReference type="SAM" id="Phobius"/>
    </source>
</evidence>
<feature type="transmembrane region" description="Helical" evidence="1">
    <location>
        <begin position="150"/>
        <end position="167"/>
    </location>
</feature>
<evidence type="ECO:0000313" key="5">
    <source>
        <dbReference type="RefSeq" id="XP_020108455.1"/>
    </source>
</evidence>
<evidence type="ECO:0000313" key="4">
    <source>
        <dbReference type="Proteomes" id="UP000515123"/>
    </source>
</evidence>
<organism evidence="4 5">
    <name type="scientific">Ananas comosus</name>
    <name type="common">Pineapple</name>
    <name type="synonym">Ananas ananas</name>
    <dbReference type="NCBI Taxonomy" id="4615"/>
    <lineage>
        <taxon>Eukaryota</taxon>
        <taxon>Viridiplantae</taxon>
        <taxon>Streptophyta</taxon>
        <taxon>Embryophyta</taxon>
        <taxon>Tracheophyta</taxon>
        <taxon>Spermatophyta</taxon>
        <taxon>Magnoliopsida</taxon>
        <taxon>Liliopsida</taxon>
        <taxon>Poales</taxon>
        <taxon>Bromeliaceae</taxon>
        <taxon>Bromelioideae</taxon>
        <taxon>Ananas</taxon>
    </lineage>
</organism>
<keyword evidence="4" id="KW-1185">Reference proteome</keyword>
<dbReference type="AlphaFoldDB" id="A0A6P5GSK6"/>
<reference evidence="5" key="2">
    <citation type="submission" date="2025-08" db="UniProtKB">
        <authorList>
            <consortium name="RefSeq"/>
        </authorList>
    </citation>
    <scope>IDENTIFICATION</scope>
    <source>
        <tissue evidence="5">Leaf</tissue>
    </source>
</reference>
<feature type="domain" description="DUF7731" evidence="3">
    <location>
        <begin position="34"/>
        <end position="129"/>
    </location>
</feature>
<keyword evidence="2" id="KW-0732">Signal</keyword>
<evidence type="ECO:0000256" key="2">
    <source>
        <dbReference type="SAM" id="SignalP"/>
    </source>
</evidence>
<dbReference type="InterPro" id="IPR056633">
    <property type="entry name" value="DUF7731"/>
</dbReference>
<reference evidence="4" key="1">
    <citation type="journal article" date="2015" name="Nat. Genet.">
        <title>The pineapple genome and the evolution of CAM photosynthesis.</title>
        <authorList>
            <person name="Ming R."/>
            <person name="VanBuren R."/>
            <person name="Wai C.M."/>
            <person name="Tang H."/>
            <person name="Schatz M.C."/>
            <person name="Bowers J.E."/>
            <person name="Lyons E."/>
            <person name="Wang M.L."/>
            <person name="Chen J."/>
            <person name="Biggers E."/>
            <person name="Zhang J."/>
            <person name="Huang L."/>
            <person name="Zhang L."/>
            <person name="Miao W."/>
            <person name="Zhang J."/>
            <person name="Ye Z."/>
            <person name="Miao C."/>
            <person name="Lin Z."/>
            <person name="Wang H."/>
            <person name="Zhou H."/>
            <person name="Yim W.C."/>
            <person name="Priest H.D."/>
            <person name="Zheng C."/>
            <person name="Woodhouse M."/>
            <person name="Edger P.P."/>
            <person name="Guyot R."/>
            <person name="Guo H.B."/>
            <person name="Guo H."/>
            <person name="Zheng G."/>
            <person name="Singh R."/>
            <person name="Sharma A."/>
            <person name="Min X."/>
            <person name="Zheng Y."/>
            <person name="Lee H."/>
            <person name="Gurtowski J."/>
            <person name="Sedlazeck F.J."/>
            <person name="Harkess A."/>
            <person name="McKain M.R."/>
            <person name="Liao Z."/>
            <person name="Fang J."/>
            <person name="Liu J."/>
            <person name="Zhang X."/>
            <person name="Zhang Q."/>
            <person name="Hu W."/>
            <person name="Qin Y."/>
            <person name="Wang K."/>
            <person name="Chen L.Y."/>
            <person name="Shirley N."/>
            <person name="Lin Y.R."/>
            <person name="Liu L.Y."/>
            <person name="Hernandez A.G."/>
            <person name="Wright C.L."/>
            <person name="Bulone V."/>
            <person name="Tuskan G.A."/>
            <person name="Heath K."/>
            <person name="Zee F."/>
            <person name="Moore P.H."/>
            <person name="Sunkar R."/>
            <person name="Leebens-Mack J.H."/>
            <person name="Mockler T."/>
            <person name="Bennetzen J.L."/>
            <person name="Freeling M."/>
            <person name="Sankoff D."/>
            <person name="Paterson A.H."/>
            <person name="Zhu X."/>
            <person name="Yang X."/>
            <person name="Smith J.A."/>
            <person name="Cushman J.C."/>
            <person name="Paull R.E."/>
            <person name="Yu Q."/>
        </authorList>
    </citation>
    <scope>NUCLEOTIDE SEQUENCE [LARGE SCALE GENOMIC DNA]</scope>
    <source>
        <strain evidence="4">cv. F153</strain>
    </source>
</reference>
<dbReference type="Pfam" id="PF24865">
    <property type="entry name" value="DUF7731"/>
    <property type="match status" value="1"/>
</dbReference>
<dbReference type="GeneID" id="109724151"/>
<feature type="chain" id="PRO_5028025715" evidence="2">
    <location>
        <begin position="28"/>
        <end position="168"/>
    </location>
</feature>
<keyword evidence="1" id="KW-0472">Membrane</keyword>
<dbReference type="PANTHER" id="PTHR34366">
    <property type="entry name" value="OS07G0289901 PROTEIN-RELATED"/>
    <property type="match status" value="1"/>
</dbReference>
<dbReference type="Proteomes" id="UP000515123">
    <property type="component" value="Linkage group 18"/>
</dbReference>
<dbReference type="OrthoDB" id="1843925at2759"/>
<keyword evidence="1" id="KW-0812">Transmembrane</keyword>
<sequence length="168" mass="19039">MAFAFSLRWWWCFFVVVFCFSSSFCNSDPMDIIHGRALSCFDYRPVYSRCNDSFRLNEQGSVNIPQEGIDEYCEGPCFEETHLVLTCVGDVHNSFRFSNGASVKDVKSALIRRCGHTPKRGNVAVAEHFDIDNPYGFDGFGDCFDHGNKLTIPIYLLIFLTCAMLILG</sequence>
<dbReference type="PANTHER" id="PTHR34366:SF2">
    <property type="entry name" value="OS07G0289901 PROTEIN"/>
    <property type="match status" value="1"/>
</dbReference>